<protein>
    <recommendedName>
        <fullName evidence="1">Argonaute linker 1 domain-containing protein</fullName>
    </recommendedName>
</protein>
<comment type="caution">
    <text evidence="2">The sequence shown here is derived from an EMBL/GenBank/DDBJ whole genome shotgun (WGS) entry which is preliminary data.</text>
</comment>
<evidence type="ECO:0000313" key="2">
    <source>
        <dbReference type="EMBL" id="KAJ4351439.1"/>
    </source>
</evidence>
<dbReference type="GeneID" id="80910311"/>
<dbReference type="EMBL" id="JAPEUX010000005">
    <property type="protein sequence ID" value="KAJ4351439.1"/>
    <property type="molecule type" value="Genomic_DNA"/>
</dbReference>
<accession>A0A9W8XI03</accession>
<reference evidence="2" key="1">
    <citation type="submission" date="2022-10" db="EMBL/GenBank/DDBJ databases">
        <title>Tapping the CABI collections for fungal endophytes: first genome assemblies for Collariella, Neodidymelliopsis, Ascochyta clinopodiicola, Didymella pomorum, Didymosphaeria variabile, Neocosmospora piperis and Neocucurbitaria cava.</title>
        <authorList>
            <person name="Hill R."/>
        </authorList>
    </citation>
    <scope>NUCLEOTIDE SEQUENCE</scope>
    <source>
        <strain evidence="2">IMI 356815</strain>
    </source>
</reference>
<dbReference type="OrthoDB" id="3800091at2759"/>
<name>A0A9W8XI03_9PLEO</name>
<evidence type="ECO:0000313" key="3">
    <source>
        <dbReference type="Proteomes" id="UP001140513"/>
    </source>
</evidence>
<keyword evidence="3" id="KW-1185">Reference proteome</keyword>
<dbReference type="InterPro" id="IPR014811">
    <property type="entry name" value="ArgoL1"/>
</dbReference>
<dbReference type="AlphaFoldDB" id="A0A9W8XI03"/>
<dbReference type="SUPFAM" id="SSF101690">
    <property type="entry name" value="PAZ domain"/>
    <property type="match status" value="1"/>
</dbReference>
<gene>
    <name evidence="2" type="ORF">N0V89_006781</name>
</gene>
<dbReference type="RefSeq" id="XP_056069795.1">
    <property type="nucleotide sequence ID" value="XM_056215548.1"/>
</dbReference>
<proteinExistence type="predicted"/>
<feature type="domain" description="Argonaute linker 1" evidence="1">
    <location>
        <begin position="202"/>
        <end position="244"/>
    </location>
</feature>
<dbReference type="Proteomes" id="UP001140513">
    <property type="component" value="Unassembled WGS sequence"/>
</dbReference>
<sequence length="364" mass="40920">MLSLRVVPVVAGVYDAETKVIKAVIAMLLAGHAGEYFRIQTMPSVVTKLNSMSGIIRFHNLRTLSHMAHQDRADHQHRTPAAGLRIQTYRSGGTLRTEIKTTYHDQGYLEVELALTVEIPATSTTRTADHSLKIDSLVVGLPIVATALRKSMCQQDLHTRSIVRLTDYIAAANALVRRPIYDETDSNRGEGQGSLTQLGENRFFLNESLNQMTGLHAKQGYTTSIRPTKEAFLLNINTSSTAFFPDKAVSNILSIMKSESILSTELNNKDIERMMTGLKLRINYYRPKRTNEKGPPTDDINSEHSCRKVFKNLGLSITEQTFFDENNQARSVLDYFKERPDELKAMRAQYGFQLSSSICFLINQ</sequence>
<dbReference type="Pfam" id="PF08699">
    <property type="entry name" value="ArgoL1"/>
    <property type="match status" value="1"/>
</dbReference>
<evidence type="ECO:0000259" key="1">
    <source>
        <dbReference type="Pfam" id="PF08699"/>
    </source>
</evidence>
<dbReference type="InterPro" id="IPR036085">
    <property type="entry name" value="PAZ_dom_sf"/>
</dbReference>
<organism evidence="2 3">
    <name type="scientific">Didymosphaeria variabile</name>
    <dbReference type="NCBI Taxonomy" id="1932322"/>
    <lineage>
        <taxon>Eukaryota</taxon>
        <taxon>Fungi</taxon>
        <taxon>Dikarya</taxon>
        <taxon>Ascomycota</taxon>
        <taxon>Pezizomycotina</taxon>
        <taxon>Dothideomycetes</taxon>
        <taxon>Pleosporomycetidae</taxon>
        <taxon>Pleosporales</taxon>
        <taxon>Massarineae</taxon>
        <taxon>Didymosphaeriaceae</taxon>
        <taxon>Didymosphaeria</taxon>
    </lineage>
</organism>